<feature type="region of interest" description="Disordered" evidence="7">
    <location>
        <begin position="394"/>
        <end position="421"/>
    </location>
</feature>
<dbReference type="RefSeq" id="XP_016625926.1">
    <property type="nucleotide sequence ID" value="XM_016758677.1"/>
</dbReference>
<dbReference type="PANTHER" id="PTHR31313:SF81">
    <property type="entry name" value="TY1 ENHANCER ACTIVATOR"/>
    <property type="match status" value="1"/>
</dbReference>
<dbReference type="GO" id="GO:0003677">
    <property type="term" value="F:DNA binding"/>
    <property type="evidence" value="ECO:0007669"/>
    <property type="project" value="UniProtKB-KW"/>
</dbReference>
<evidence type="ECO:0000259" key="8">
    <source>
        <dbReference type="SMART" id="SM00906"/>
    </source>
</evidence>
<dbReference type="InterPro" id="IPR051615">
    <property type="entry name" value="Transcr_Regulatory_Elem"/>
</dbReference>
<keyword evidence="3" id="KW-0805">Transcription regulation</keyword>
<dbReference type="InterPro" id="IPR007219">
    <property type="entry name" value="XnlR_reg_dom"/>
</dbReference>
<name>A0A0D2GLI8_CLAB1</name>
<dbReference type="PANTHER" id="PTHR31313">
    <property type="entry name" value="TY1 ENHANCER ACTIVATOR"/>
    <property type="match status" value="1"/>
</dbReference>
<feature type="domain" description="Xylanolytic transcriptional activator regulatory" evidence="8">
    <location>
        <begin position="605"/>
        <end position="678"/>
    </location>
</feature>
<dbReference type="Pfam" id="PF04082">
    <property type="entry name" value="Fungal_trans"/>
    <property type="match status" value="1"/>
</dbReference>
<evidence type="ECO:0000256" key="5">
    <source>
        <dbReference type="ARBA" id="ARBA00023163"/>
    </source>
</evidence>
<proteinExistence type="predicted"/>
<organism evidence="9 10">
    <name type="scientific">Cladophialophora bantiana (strain ATCC 10958 / CBS 173.52 / CDC B-1940 / NIH 8579)</name>
    <name type="common">Xylohypha bantiana</name>
    <dbReference type="NCBI Taxonomy" id="1442370"/>
    <lineage>
        <taxon>Eukaryota</taxon>
        <taxon>Fungi</taxon>
        <taxon>Dikarya</taxon>
        <taxon>Ascomycota</taxon>
        <taxon>Pezizomycotina</taxon>
        <taxon>Eurotiomycetes</taxon>
        <taxon>Chaetothyriomycetidae</taxon>
        <taxon>Chaetothyriales</taxon>
        <taxon>Herpotrichiellaceae</taxon>
        <taxon>Cladophialophora</taxon>
    </lineage>
</organism>
<evidence type="ECO:0000256" key="6">
    <source>
        <dbReference type="ARBA" id="ARBA00023242"/>
    </source>
</evidence>
<dbReference type="GeneID" id="27693848"/>
<dbReference type="Pfam" id="PF07859">
    <property type="entry name" value="Abhydrolase_3"/>
    <property type="match status" value="1"/>
</dbReference>
<dbReference type="AlphaFoldDB" id="A0A0D2GLI8"/>
<evidence type="ECO:0000256" key="3">
    <source>
        <dbReference type="ARBA" id="ARBA00023015"/>
    </source>
</evidence>
<dbReference type="GO" id="GO:0006351">
    <property type="term" value="P:DNA-templated transcription"/>
    <property type="evidence" value="ECO:0007669"/>
    <property type="project" value="InterPro"/>
</dbReference>
<dbReference type="Gene3D" id="3.40.50.1820">
    <property type="entry name" value="alpha/beta hydrolase"/>
    <property type="match status" value="1"/>
</dbReference>
<accession>A0A0D2GLI8</accession>
<feature type="compositionally biased region" description="Low complexity" evidence="7">
    <location>
        <begin position="332"/>
        <end position="349"/>
    </location>
</feature>
<feature type="region of interest" description="Disordered" evidence="7">
    <location>
        <begin position="328"/>
        <end position="365"/>
    </location>
</feature>
<dbReference type="InterPro" id="IPR029058">
    <property type="entry name" value="AB_hydrolase_fold"/>
</dbReference>
<evidence type="ECO:0000313" key="10">
    <source>
        <dbReference type="Proteomes" id="UP000053789"/>
    </source>
</evidence>
<evidence type="ECO:0000256" key="1">
    <source>
        <dbReference type="ARBA" id="ARBA00022723"/>
    </source>
</evidence>
<dbReference type="GO" id="GO:0016787">
    <property type="term" value="F:hydrolase activity"/>
    <property type="evidence" value="ECO:0007669"/>
    <property type="project" value="InterPro"/>
</dbReference>
<keyword evidence="5" id="KW-0804">Transcription</keyword>
<gene>
    <name evidence="9" type="ORF">Z519_00920</name>
</gene>
<evidence type="ECO:0000256" key="2">
    <source>
        <dbReference type="ARBA" id="ARBA00022833"/>
    </source>
</evidence>
<reference evidence="9" key="1">
    <citation type="submission" date="2015-01" db="EMBL/GenBank/DDBJ databases">
        <title>The Genome Sequence of Cladophialophora bantiana CBS 173.52.</title>
        <authorList>
            <consortium name="The Broad Institute Genomics Platform"/>
            <person name="Cuomo C."/>
            <person name="de Hoog S."/>
            <person name="Gorbushina A."/>
            <person name="Stielow B."/>
            <person name="Teixiera M."/>
            <person name="Abouelleil A."/>
            <person name="Chapman S.B."/>
            <person name="Priest M."/>
            <person name="Young S.K."/>
            <person name="Wortman J."/>
            <person name="Nusbaum C."/>
            <person name="Birren B."/>
        </authorList>
    </citation>
    <scope>NUCLEOTIDE SEQUENCE [LARGE SCALE GENOMIC DNA]</scope>
    <source>
        <strain evidence="9">CBS 173.52</strain>
    </source>
</reference>
<dbReference type="OrthoDB" id="2154091at2759"/>
<dbReference type="VEuPathDB" id="FungiDB:Z519_00920"/>
<keyword evidence="2" id="KW-0862">Zinc</keyword>
<protein>
    <recommendedName>
        <fullName evidence="8">Xylanolytic transcriptional activator regulatory domain-containing protein</fullName>
    </recommendedName>
</protein>
<dbReference type="SMART" id="SM00906">
    <property type="entry name" value="Fungal_trans"/>
    <property type="match status" value="1"/>
</dbReference>
<dbReference type="HOGENOM" id="CLU_362082_0_0_1"/>
<dbReference type="Proteomes" id="UP000053789">
    <property type="component" value="Unassembled WGS sequence"/>
</dbReference>
<evidence type="ECO:0000256" key="7">
    <source>
        <dbReference type="SAM" id="MobiDB-lite"/>
    </source>
</evidence>
<sequence length="772" mass="87397">MTSLKYTWLSEADPVWIPLKQACDEQFDAFYALPIEKQHETWVDYPHLVPEGTPMDLEISFERVPVRDGAKVGIKIYRNTEKLKATGKVKAPLVLVAHGGGWVLGNHDVEEGVCRWIAKETCAVVVDVDYRLAPAYRFPYAINDFYDVFKWCKDNATTLGIDPSLIVSNGSSAGANLAAVLPIMAKDHNEEGIVGQVLNGPVVCHPKFFPKDKYEYTSWEQNKNASILGKDHMLRCWETYYPNTGPDVYANPFLVETMEGLPPALIQITGMDPLRDEAFAYADRLKEAGGLECVFRNDDERRRPRSRVFVNSLLEHIELLESRLKEVDGELPQQPQQPDTQEQMQQTQEGEGVARPPSRSWADHGVSDRFDLSHLESEDGGLQQDPALSSLSDIERQDQTPTSNATSGDDGLFLHSDRIHPGRPLQTRENLVCSFLFDSAQLKYDGTTGQLRYFTPLVGYQLYADQLADSQRNSAGSWHLQRRLHHMIKDLNPEVYDHLMTCFWTHYNNALQIVDQETFQQDIDGDKLHYSRFLHVCCLAMSFRYADRSRTDIKALDRGNRHSTFHESARYMVETELENPRGLTTVQGLLILSDLECAVGRDRSGWMYAGVACRFAFDMGLTIDHSKSTLPQREIRSRQRLLRACVFYDRIWAIFSGHPTVIKRSDLSLVEFSPAYSTLIGSISESSTRLAESPTETEAWEALLGVMELAIKVSNYASDAVPTAGSDDGTTKFMEAAALHGELESWQRKLPHQLRWNSENVQNLPAIFFFIP</sequence>
<evidence type="ECO:0000313" key="9">
    <source>
        <dbReference type="EMBL" id="KIW99257.1"/>
    </source>
</evidence>
<keyword evidence="10" id="KW-1185">Reference proteome</keyword>
<dbReference type="GO" id="GO:0008270">
    <property type="term" value="F:zinc ion binding"/>
    <property type="evidence" value="ECO:0007669"/>
    <property type="project" value="InterPro"/>
</dbReference>
<evidence type="ECO:0000256" key="4">
    <source>
        <dbReference type="ARBA" id="ARBA00023125"/>
    </source>
</evidence>
<keyword evidence="6" id="KW-0539">Nucleus</keyword>
<keyword evidence="1" id="KW-0479">Metal-binding</keyword>
<dbReference type="SUPFAM" id="SSF53474">
    <property type="entry name" value="alpha/beta-Hydrolases"/>
    <property type="match status" value="1"/>
</dbReference>
<dbReference type="EMBL" id="KN846980">
    <property type="protein sequence ID" value="KIW99257.1"/>
    <property type="molecule type" value="Genomic_DNA"/>
</dbReference>
<dbReference type="CDD" id="cd12148">
    <property type="entry name" value="fungal_TF_MHR"/>
    <property type="match status" value="1"/>
</dbReference>
<dbReference type="InterPro" id="IPR013094">
    <property type="entry name" value="AB_hydrolase_3"/>
</dbReference>
<keyword evidence="4" id="KW-0238">DNA-binding</keyword>